<protein>
    <submittedName>
        <fullName evidence="3">Uncharacterized protein</fullName>
    </submittedName>
</protein>
<organism evidence="3 4">
    <name type="scientific">Myriangium duriaei CBS 260.36</name>
    <dbReference type="NCBI Taxonomy" id="1168546"/>
    <lineage>
        <taxon>Eukaryota</taxon>
        <taxon>Fungi</taxon>
        <taxon>Dikarya</taxon>
        <taxon>Ascomycota</taxon>
        <taxon>Pezizomycotina</taxon>
        <taxon>Dothideomycetes</taxon>
        <taxon>Dothideomycetidae</taxon>
        <taxon>Myriangiales</taxon>
        <taxon>Myriangiaceae</taxon>
        <taxon>Myriangium</taxon>
    </lineage>
</organism>
<evidence type="ECO:0000256" key="2">
    <source>
        <dbReference type="SAM" id="Phobius"/>
    </source>
</evidence>
<dbReference type="EMBL" id="ML996084">
    <property type="protein sequence ID" value="KAF2153662.1"/>
    <property type="molecule type" value="Genomic_DNA"/>
</dbReference>
<evidence type="ECO:0000313" key="3">
    <source>
        <dbReference type="EMBL" id="KAF2153662.1"/>
    </source>
</evidence>
<evidence type="ECO:0000256" key="1">
    <source>
        <dbReference type="SAM" id="MobiDB-lite"/>
    </source>
</evidence>
<sequence>MEHPPLPSAGHSTTNTTTTTTTFAPSSPFSLSTQLSSFYKSTGHIAMPYVYAALTTHAQRYVKSDPSRAYLFSRRTRLAVTAACFPLELWYLRAEGLGKLFNLWQTGGSAWGWGWGVVGVVAAAVYAVCLGTLLPDMVGAALLWRSRGGRITARFGGRVVAVVLFFVCAAVAVHLLPVATLELMFAPVMVLLGEHVGVEKVRRSAVELALATACLLAAWALLRKQDGVKGFVEPILGHFRKNQSDEEKEGTKKVPQDVKHSSDPKLEAS</sequence>
<keyword evidence="4" id="KW-1185">Reference proteome</keyword>
<name>A0A9P4J565_9PEZI</name>
<feature type="region of interest" description="Disordered" evidence="1">
    <location>
        <begin position="1"/>
        <end position="29"/>
    </location>
</feature>
<keyword evidence="2" id="KW-0812">Transmembrane</keyword>
<dbReference type="Proteomes" id="UP000799439">
    <property type="component" value="Unassembled WGS sequence"/>
</dbReference>
<dbReference type="AlphaFoldDB" id="A0A9P4J565"/>
<comment type="caution">
    <text evidence="3">The sequence shown here is derived from an EMBL/GenBank/DDBJ whole genome shotgun (WGS) entry which is preliminary data.</text>
</comment>
<feature type="transmembrane region" description="Helical" evidence="2">
    <location>
        <begin position="155"/>
        <end position="185"/>
    </location>
</feature>
<evidence type="ECO:0000313" key="4">
    <source>
        <dbReference type="Proteomes" id="UP000799439"/>
    </source>
</evidence>
<gene>
    <name evidence="3" type="ORF">K461DRAFT_276703</name>
</gene>
<accession>A0A9P4J565</accession>
<feature type="compositionally biased region" description="Low complexity" evidence="1">
    <location>
        <begin position="13"/>
        <end position="29"/>
    </location>
</feature>
<keyword evidence="2" id="KW-0472">Membrane</keyword>
<keyword evidence="2" id="KW-1133">Transmembrane helix</keyword>
<feature type="region of interest" description="Disordered" evidence="1">
    <location>
        <begin position="242"/>
        <end position="269"/>
    </location>
</feature>
<feature type="transmembrane region" description="Helical" evidence="2">
    <location>
        <begin position="113"/>
        <end position="134"/>
    </location>
</feature>
<reference evidence="3" key="1">
    <citation type="journal article" date="2020" name="Stud. Mycol.">
        <title>101 Dothideomycetes genomes: a test case for predicting lifestyles and emergence of pathogens.</title>
        <authorList>
            <person name="Haridas S."/>
            <person name="Albert R."/>
            <person name="Binder M."/>
            <person name="Bloem J."/>
            <person name="Labutti K."/>
            <person name="Salamov A."/>
            <person name="Andreopoulos B."/>
            <person name="Baker S."/>
            <person name="Barry K."/>
            <person name="Bills G."/>
            <person name="Bluhm B."/>
            <person name="Cannon C."/>
            <person name="Castanera R."/>
            <person name="Culley D."/>
            <person name="Daum C."/>
            <person name="Ezra D."/>
            <person name="Gonzalez J."/>
            <person name="Henrissat B."/>
            <person name="Kuo A."/>
            <person name="Liang C."/>
            <person name="Lipzen A."/>
            <person name="Lutzoni F."/>
            <person name="Magnuson J."/>
            <person name="Mondo S."/>
            <person name="Nolan M."/>
            <person name="Ohm R."/>
            <person name="Pangilinan J."/>
            <person name="Park H.-J."/>
            <person name="Ramirez L."/>
            <person name="Alfaro M."/>
            <person name="Sun H."/>
            <person name="Tritt A."/>
            <person name="Yoshinaga Y."/>
            <person name="Zwiers L.-H."/>
            <person name="Turgeon B."/>
            <person name="Goodwin S."/>
            <person name="Spatafora J."/>
            <person name="Crous P."/>
            <person name="Grigoriev I."/>
        </authorList>
    </citation>
    <scope>NUCLEOTIDE SEQUENCE</scope>
    <source>
        <strain evidence="3">CBS 260.36</strain>
    </source>
</reference>
<proteinExistence type="predicted"/>